<feature type="compositionally biased region" description="Polar residues" evidence="1">
    <location>
        <begin position="60"/>
        <end position="92"/>
    </location>
</feature>
<feature type="region of interest" description="Disordered" evidence="1">
    <location>
        <begin position="1"/>
        <end position="111"/>
    </location>
</feature>
<evidence type="ECO:0000313" key="2">
    <source>
        <dbReference type="EMBL" id="ROV95013.1"/>
    </source>
</evidence>
<dbReference type="EMBL" id="LKEA01000038">
    <property type="protein sequence ID" value="ROV95013.1"/>
    <property type="molecule type" value="Genomic_DNA"/>
</dbReference>
<protein>
    <submittedName>
        <fullName evidence="2">Uncharacterized protein</fullName>
    </submittedName>
</protein>
<sequence length="537" mass="60182">MAPPGTTSPGQASGNDDYHGNGSEPRRESWSSSASPRLEKGAYSSASSPATHVTPPGMQSAETTGTRYSIDQFSPTNVSQGVFSVNDGTDMSQARRANRRRTGPLTPEQRERAAVMRKLGACKDCRRRRVACTPNHHNMTWNQAVGQHGSHSPNFQQNLAPISSDRAFRPVNANYVHDPEDMEIDHSPTSQQSGQQPLPETQSRAMRTPLPSGPRLEKTAQAVISLPSIDSFKTQLQSATSKIVSNPNRSRYSAVRALLLYWDNEQLPEVKDVVDELGSVLNEHYHYMFEVDAIPLQSSRGWLLQRLIEFMRDNDHRDVLKIVYYNGHTYLDENRCMILAGSAQPEETCGIRWNGIQHLFEEAISDTLIIMDAPYFGLPEAIRKRGVLEVLAAGSFEEHTSPLARCAFTRALVNKLRTQAPRPKPFSAAELHAQLVSEYPRIIQDLTPERAFLTKFPAPLHLQLSGSNNVPSILLAPLRRRCSLPKLESLPSPGPQLSMTFQLDKDPNMERWVDWLRLMPDDVKEIRVEGPFRTTFQ</sequence>
<evidence type="ECO:0000256" key="1">
    <source>
        <dbReference type="SAM" id="MobiDB-lite"/>
    </source>
</evidence>
<proteinExistence type="predicted"/>
<evidence type="ECO:0000313" key="3">
    <source>
        <dbReference type="Proteomes" id="UP000283895"/>
    </source>
</evidence>
<accession>A0A423VVC3</accession>
<dbReference type="Proteomes" id="UP000283895">
    <property type="component" value="Unassembled WGS sequence"/>
</dbReference>
<feature type="region of interest" description="Disordered" evidence="1">
    <location>
        <begin position="179"/>
        <end position="214"/>
    </location>
</feature>
<feature type="compositionally biased region" description="Basic and acidic residues" evidence="1">
    <location>
        <begin position="16"/>
        <end position="29"/>
    </location>
</feature>
<keyword evidence="3" id="KW-1185">Reference proteome</keyword>
<name>A0A423VVC3_9PEZI</name>
<dbReference type="AlphaFoldDB" id="A0A423VVC3"/>
<feature type="compositionally biased region" description="Polar residues" evidence="1">
    <location>
        <begin position="187"/>
        <end position="205"/>
    </location>
</feature>
<organism evidence="2 3">
    <name type="scientific">Cytospora schulzeri</name>
    <dbReference type="NCBI Taxonomy" id="448051"/>
    <lineage>
        <taxon>Eukaryota</taxon>
        <taxon>Fungi</taxon>
        <taxon>Dikarya</taxon>
        <taxon>Ascomycota</taxon>
        <taxon>Pezizomycotina</taxon>
        <taxon>Sordariomycetes</taxon>
        <taxon>Sordariomycetidae</taxon>
        <taxon>Diaporthales</taxon>
        <taxon>Cytosporaceae</taxon>
        <taxon>Cytospora</taxon>
    </lineage>
</organism>
<reference evidence="2 3" key="1">
    <citation type="submission" date="2015-09" db="EMBL/GenBank/DDBJ databases">
        <title>Host preference determinants of Valsa canker pathogens revealed by comparative genomics.</title>
        <authorList>
            <person name="Yin Z."/>
            <person name="Huang L."/>
        </authorList>
    </citation>
    <scope>NUCLEOTIDE SEQUENCE [LARGE SCALE GENOMIC DNA]</scope>
    <source>
        <strain evidence="2 3">03-1</strain>
    </source>
</reference>
<gene>
    <name evidence="2" type="ORF">VMCG_08358</name>
</gene>
<comment type="caution">
    <text evidence="2">The sequence shown here is derived from an EMBL/GenBank/DDBJ whole genome shotgun (WGS) entry which is preliminary data.</text>
</comment>
<feature type="compositionally biased region" description="Polar residues" evidence="1">
    <location>
        <begin position="1"/>
        <end position="14"/>
    </location>
</feature>
<dbReference type="OrthoDB" id="3921198at2759"/>